<keyword evidence="2" id="KW-1185">Reference proteome</keyword>
<dbReference type="STRING" id="9238.A0A093P8N2"/>
<dbReference type="Proteomes" id="UP000054081">
    <property type="component" value="Unassembled WGS sequence"/>
</dbReference>
<proteinExistence type="predicted"/>
<gene>
    <name evidence="1" type="ORF">AS28_07268</name>
</gene>
<dbReference type="EMBL" id="KL225293">
    <property type="protein sequence ID" value="KFW70595.1"/>
    <property type="molecule type" value="Genomic_DNA"/>
</dbReference>
<feature type="non-terminal residue" evidence="1">
    <location>
        <position position="1"/>
    </location>
</feature>
<dbReference type="AlphaFoldDB" id="A0A093P8N2"/>
<organism evidence="1 2">
    <name type="scientific">Pygoscelis adeliae</name>
    <name type="common">Adelie penguin</name>
    <dbReference type="NCBI Taxonomy" id="9238"/>
    <lineage>
        <taxon>Eukaryota</taxon>
        <taxon>Metazoa</taxon>
        <taxon>Chordata</taxon>
        <taxon>Craniata</taxon>
        <taxon>Vertebrata</taxon>
        <taxon>Euteleostomi</taxon>
        <taxon>Archelosauria</taxon>
        <taxon>Archosauria</taxon>
        <taxon>Dinosauria</taxon>
        <taxon>Saurischia</taxon>
        <taxon>Theropoda</taxon>
        <taxon>Coelurosauria</taxon>
        <taxon>Aves</taxon>
        <taxon>Neognathae</taxon>
        <taxon>Neoaves</taxon>
        <taxon>Aequornithes</taxon>
        <taxon>Sphenisciformes</taxon>
        <taxon>Spheniscidae</taxon>
        <taxon>Pygoscelis</taxon>
    </lineage>
</organism>
<feature type="non-terminal residue" evidence="1">
    <location>
        <position position="35"/>
    </location>
</feature>
<protein>
    <submittedName>
        <fullName evidence="1">Trophoblast glycoprotein</fullName>
    </submittedName>
</protein>
<evidence type="ECO:0000313" key="2">
    <source>
        <dbReference type="Proteomes" id="UP000054081"/>
    </source>
</evidence>
<sequence>LTRRGIKLWLHNLREACRDQMEGYHYRYEQDADPR</sequence>
<accession>A0A093P8N2</accession>
<name>A0A093P8N2_PYGAD</name>
<reference evidence="1 2" key="1">
    <citation type="submission" date="2014-04" db="EMBL/GenBank/DDBJ databases">
        <title>Genome evolution of avian class.</title>
        <authorList>
            <person name="Zhang G."/>
            <person name="Li C."/>
        </authorList>
    </citation>
    <scope>NUCLEOTIDE SEQUENCE [LARGE SCALE GENOMIC DNA]</scope>
    <source>
        <strain evidence="1">BGI_AS28</strain>
    </source>
</reference>
<evidence type="ECO:0000313" key="1">
    <source>
        <dbReference type="EMBL" id="KFW70595.1"/>
    </source>
</evidence>